<comment type="catalytic activity">
    <reaction evidence="8">
        <text>2 reduced [2Fe-2S]-[ferredoxin] + NADP(+) + H(+) = 2 oxidized [2Fe-2S]-[ferredoxin] + NADPH</text>
        <dbReference type="Rhea" id="RHEA:20125"/>
        <dbReference type="Rhea" id="RHEA-COMP:10000"/>
        <dbReference type="Rhea" id="RHEA-COMP:10001"/>
        <dbReference type="ChEBI" id="CHEBI:15378"/>
        <dbReference type="ChEBI" id="CHEBI:33737"/>
        <dbReference type="ChEBI" id="CHEBI:33738"/>
        <dbReference type="ChEBI" id="CHEBI:57783"/>
        <dbReference type="ChEBI" id="CHEBI:58349"/>
        <dbReference type="EC" id="1.18.1.2"/>
    </reaction>
</comment>
<evidence type="ECO:0000256" key="1">
    <source>
        <dbReference type="ARBA" id="ARBA00001974"/>
    </source>
</evidence>
<feature type="domain" description="FAD/NAD(P)-binding" evidence="11">
    <location>
        <begin position="1"/>
        <end position="183"/>
    </location>
</feature>
<feature type="binding site" evidence="9">
    <location>
        <position position="38"/>
    </location>
    <ligand>
        <name>FAD</name>
        <dbReference type="ChEBI" id="CHEBI:57692"/>
    </ligand>
</feature>
<evidence type="ECO:0000256" key="8">
    <source>
        <dbReference type="ARBA" id="ARBA00047776"/>
    </source>
</evidence>
<comment type="similarity">
    <text evidence="2">Belongs to the ferredoxin--NADP reductase type 1 family.</text>
</comment>
<evidence type="ECO:0000256" key="10">
    <source>
        <dbReference type="PIRSR" id="PIRSR000362-2"/>
    </source>
</evidence>
<dbReference type="GO" id="GO:0004324">
    <property type="term" value="F:ferredoxin-NADP+ reductase activity"/>
    <property type="evidence" value="ECO:0007669"/>
    <property type="project" value="UniProtKB-EC"/>
</dbReference>
<protein>
    <recommendedName>
        <fullName evidence="3">ferredoxin--NADP(+) reductase</fullName>
        <ecNumber evidence="3">1.18.1.2</ecNumber>
    </recommendedName>
</protein>
<evidence type="ECO:0000259" key="11">
    <source>
        <dbReference type="Pfam" id="PF07992"/>
    </source>
</evidence>
<evidence type="ECO:0000256" key="6">
    <source>
        <dbReference type="ARBA" id="ARBA00022857"/>
    </source>
</evidence>
<keyword evidence="7 12" id="KW-0560">Oxidoreductase</keyword>
<dbReference type="Pfam" id="PF07992">
    <property type="entry name" value="Pyr_redox_2"/>
    <property type="match status" value="1"/>
</dbReference>
<dbReference type="Proteomes" id="UP000585272">
    <property type="component" value="Unassembled WGS sequence"/>
</dbReference>
<dbReference type="PANTHER" id="PTHR48467:SF1">
    <property type="entry name" value="GLUTAMATE SYNTHASE 1 [NADH], CHLOROPLASTIC-LIKE"/>
    <property type="match status" value="1"/>
</dbReference>
<proteinExistence type="inferred from homology"/>
<reference evidence="12 13" key="1">
    <citation type="submission" date="2020-08" db="EMBL/GenBank/DDBJ databases">
        <title>Genomic Encyclopedia of Archaeal and Bacterial Type Strains, Phase II (KMG-II): from individual species to whole genera.</title>
        <authorList>
            <person name="Goeker M."/>
        </authorList>
    </citation>
    <scope>NUCLEOTIDE SEQUENCE [LARGE SCALE GENOMIC DNA]</scope>
    <source>
        <strain evidence="12 13">DSM 23288</strain>
    </source>
</reference>
<evidence type="ECO:0000256" key="2">
    <source>
        <dbReference type="ARBA" id="ARBA00008312"/>
    </source>
</evidence>
<evidence type="ECO:0000313" key="13">
    <source>
        <dbReference type="Proteomes" id="UP000585272"/>
    </source>
</evidence>
<feature type="binding site" evidence="9">
    <location>
        <position position="74"/>
    </location>
    <ligand>
        <name>FAD</name>
        <dbReference type="ChEBI" id="CHEBI:57692"/>
    </ligand>
</feature>
<evidence type="ECO:0000256" key="5">
    <source>
        <dbReference type="ARBA" id="ARBA00022827"/>
    </source>
</evidence>
<dbReference type="PRINTS" id="PR00419">
    <property type="entry name" value="ADXRDTASE"/>
</dbReference>
<evidence type="ECO:0000256" key="7">
    <source>
        <dbReference type="ARBA" id="ARBA00023002"/>
    </source>
</evidence>
<keyword evidence="4" id="KW-0285">Flavoprotein</keyword>
<gene>
    <name evidence="12" type="ORF">BDZ31_003512</name>
</gene>
<keyword evidence="6 10" id="KW-0521">NADP</keyword>
<feature type="binding site" evidence="10">
    <location>
        <begin position="145"/>
        <end position="148"/>
    </location>
    <ligand>
        <name>NADP(+)</name>
        <dbReference type="ChEBI" id="CHEBI:58349"/>
    </ligand>
</feature>
<evidence type="ECO:0000256" key="3">
    <source>
        <dbReference type="ARBA" id="ARBA00013223"/>
    </source>
</evidence>
<feature type="binding site" evidence="9">
    <location>
        <begin position="358"/>
        <end position="360"/>
    </location>
    <ligand>
        <name>FAD</name>
        <dbReference type="ChEBI" id="CHEBI:57692"/>
    </ligand>
</feature>
<evidence type="ECO:0000256" key="4">
    <source>
        <dbReference type="ARBA" id="ARBA00022630"/>
    </source>
</evidence>
<dbReference type="PIRSF" id="PIRSF000362">
    <property type="entry name" value="FNR"/>
    <property type="match status" value="1"/>
</dbReference>
<organism evidence="12 13">
    <name type="scientific">Conexibacter arvalis</name>
    <dbReference type="NCBI Taxonomy" id="912552"/>
    <lineage>
        <taxon>Bacteria</taxon>
        <taxon>Bacillati</taxon>
        <taxon>Actinomycetota</taxon>
        <taxon>Thermoleophilia</taxon>
        <taxon>Solirubrobacterales</taxon>
        <taxon>Conexibacteraceae</taxon>
        <taxon>Conexibacter</taxon>
    </lineage>
</organism>
<accession>A0A840II81</accession>
<keyword evidence="5 9" id="KW-0274">FAD</keyword>
<dbReference type="PANTHER" id="PTHR48467">
    <property type="entry name" value="GLUTAMATE SYNTHASE 1 [NADH], CHLOROPLASTIC-LIKE"/>
    <property type="match status" value="1"/>
</dbReference>
<dbReference type="SUPFAM" id="SSF51971">
    <property type="entry name" value="Nucleotide-binding domain"/>
    <property type="match status" value="2"/>
</dbReference>
<name>A0A840II81_9ACTN</name>
<evidence type="ECO:0000256" key="9">
    <source>
        <dbReference type="PIRSR" id="PIRSR000362-1"/>
    </source>
</evidence>
<comment type="caution">
    <text evidence="12">The sequence shown here is derived from an EMBL/GenBank/DDBJ whole genome shotgun (WGS) entry which is preliminary data.</text>
</comment>
<feature type="binding site" evidence="10">
    <location>
        <begin position="189"/>
        <end position="190"/>
    </location>
    <ligand>
        <name>NADP(+)</name>
        <dbReference type="ChEBI" id="CHEBI:58349"/>
    </ligand>
</feature>
<feature type="binding site" evidence="10">
    <location>
        <position position="201"/>
    </location>
    <ligand>
        <name>NADP(+)</name>
        <dbReference type="ChEBI" id="CHEBI:58349"/>
    </ligand>
</feature>
<comment type="cofactor">
    <cofactor evidence="1 9">
        <name>FAD</name>
        <dbReference type="ChEBI" id="CHEBI:57692"/>
    </cofactor>
</comment>
<dbReference type="Gene3D" id="3.50.50.60">
    <property type="entry name" value="FAD/NAD(P)-binding domain"/>
    <property type="match status" value="1"/>
</dbReference>
<dbReference type="InterPro" id="IPR055275">
    <property type="entry name" value="Ferredox_Rdtase"/>
</dbReference>
<feature type="binding site" evidence="9">
    <location>
        <position position="11"/>
    </location>
    <ligand>
        <name>FAD</name>
        <dbReference type="ChEBI" id="CHEBI:57692"/>
    </ligand>
</feature>
<dbReference type="InterPro" id="IPR021163">
    <property type="entry name" value="Ferredox_Rdtase_adrenod"/>
</dbReference>
<dbReference type="InterPro" id="IPR023753">
    <property type="entry name" value="FAD/NAD-binding_dom"/>
</dbReference>
<feature type="binding site" evidence="10">
    <location>
        <position position="358"/>
    </location>
    <ligand>
        <name>NADP(+)</name>
        <dbReference type="ChEBI" id="CHEBI:58349"/>
    </ligand>
</feature>
<dbReference type="InterPro" id="IPR036188">
    <property type="entry name" value="FAD/NAD-bd_sf"/>
</dbReference>
<evidence type="ECO:0000313" key="12">
    <source>
        <dbReference type="EMBL" id="MBB4663911.1"/>
    </source>
</evidence>
<sequence length="453" mass="48453">MRIAIVGAGPSGFFAAGHLLAAGHEVDLFDRLPTPWGLVRGGVAPDHPNIKSVSRVFEKIASRPGFRFFGNVEVGRDVAHEQLLDWHHAVVYAVGTAIDRRSGVPGEELPGSHSATEFVGWYNGHPDFRDRRFDLSGERAIVIGNGNVAIDVARMLTLTGDELAVTDAADHAIEALAASRIREIVVLGRRGPHQAAFTNPELLELGELSDADVVVDPRDLEVDPLVADAELDETVEQTLEILGGYARRRPSAAARKRVVLRFLASPVELVGDGRVEAVRVVRNRLVRDERGVVRAQPTEVTEELPAGIVFRAIGYRGVAVPGLPFDERSGLIPNDGRGRVTGAARTYVAGWIKRGPSGVIGTNKRCAIDTAKALLEDAEAGVLGSRPVPEADAVERALRERVPDLVDQAGWQSIDAAERAAGEPAGRPRVKLTTVAELLQAAGAAAGKEAALR</sequence>
<dbReference type="EMBL" id="JACHNU010000005">
    <property type="protein sequence ID" value="MBB4663911.1"/>
    <property type="molecule type" value="Genomic_DNA"/>
</dbReference>
<dbReference type="EC" id="1.18.1.2" evidence="3"/>
<feature type="binding site" evidence="9">
    <location>
        <position position="351"/>
    </location>
    <ligand>
        <name>FAD</name>
        <dbReference type="ChEBI" id="CHEBI:57692"/>
    </ligand>
</feature>
<dbReference type="Gene3D" id="3.40.50.720">
    <property type="entry name" value="NAD(P)-binding Rossmann-like Domain"/>
    <property type="match status" value="1"/>
</dbReference>
<dbReference type="AlphaFoldDB" id="A0A840II81"/>
<dbReference type="RefSeq" id="WP_183343631.1">
    <property type="nucleotide sequence ID" value="NZ_JACHNU010000005.1"/>
</dbReference>
<keyword evidence="13" id="KW-1185">Reference proteome</keyword>